<dbReference type="Gene3D" id="3.40.250.10">
    <property type="entry name" value="Rhodanese-like domain"/>
    <property type="match status" value="1"/>
</dbReference>
<dbReference type="PANTHER" id="PTHR43846">
    <property type="entry name" value="UPF0176 PROTEIN YCEA"/>
    <property type="match status" value="1"/>
</dbReference>
<dbReference type="SUPFAM" id="SSF52821">
    <property type="entry name" value="Rhodanese/Cell cycle control phosphatase"/>
    <property type="match status" value="1"/>
</dbReference>
<proteinExistence type="inferred from homology"/>
<evidence type="ECO:0000256" key="5">
    <source>
        <dbReference type="SAM" id="Coils"/>
    </source>
</evidence>
<feature type="coiled-coil region" evidence="5">
    <location>
        <begin position="89"/>
        <end position="116"/>
    </location>
</feature>
<dbReference type="SUPFAM" id="SSF53335">
    <property type="entry name" value="S-adenosyl-L-methionine-dependent methyltransferases"/>
    <property type="match status" value="1"/>
</dbReference>
<dbReference type="Pfam" id="PF01596">
    <property type="entry name" value="Methyltransf_3"/>
    <property type="match status" value="2"/>
</dbReference>
<reference evidence="8 9" key="1">
    <citation type="journal article" date="2020" name="G3 (Bethesda)">
        <title>Improved Reference Genome for Cyclotella cryptica CCMP332, a Model for Cell Wall Morphogenesis, Salinity Adaptation, and Lipid Production in Diatoms (Bacillariophyta).</title>
        <authorList>
            <person name="Roberts W.R."/>
            <person name="Downey K.M."/>
            <person name="Ruck E.C."/>
            <person name="Traller J.C."/>
            <person name="Alverson A.J."/>
        </authorList>
    </citation>
    <scope>NUCLEOTIDE SEQUENCE [LARGE SCALE GENOMIC DNA]</scope>
    <source>
        <strain evidence="8 9">CCMP332</strain>
    </source>
</reference>
<keyword evidence="2" id="KW-0808">Transferase</keyword>
<dbReference type="InterPro" id="IPR022111">
    <property type="entry name" value="Rhodanese_C"/>
</dbReference>
<dbReference type="Pfam" id="PF17773">
    <property type="entry name" value="UPF0176_N"/>
    <property type="match status" value="1"/>
</dbReference>
<dbReference type="PANTHER" id="PTHR43846:SF1">
    <property type="entry name" value="TRNA URIDINE(34) HYDROXYLASE"/>
    <property type="match status" value="1"/>
</dbReference>
<dbReference type="PROSITE" id="PS51682">
    <property type="entry name" value="SAM_OMT_I"/>
    <property type="match status" value="1"/>
</dbReference>
<keyword evidence="1" id="KW-0489">Methyltransferase</keyword>
<dbReference type="Proteomes" id="UP001516023">
    <property type="component" value="Unassembled WGS sequence"/>
</dbReference>
<evidence type="ECO:0000256" key="2">
    <source>
        <dbReference type="ARBA" id="ARBA00022679"/>
    </source>
</evidence>
<dbReference type="Gene3D" id="3.30.70.100">
    <property type="match status" value="1"/>
</dbReference>
<feature type="domain" description="Rhodanese" evidence="7">
    <location>
        <begin position="487"/>
        <end position="580"/>
    </location>
</feature>
<feature type="region of interest" description="Disordered" evidence="6">
    <location>
        <begin position="916"/>
        <end position="939"/>
    </location>
</feature>
<evidence type="ECO:0000313" key="8">
    <source>
        <dbReference type="EMBL" id="KAL3801958.1"/>
    </source>
</evidence>
<evidence type="ECO:0000256" key="4">
    <source>
        <dbReference type="ARBA" id="ARBA00023453"/>
    </source>
</evidence>
<protein>
    <recommendedName>
        <fullName evidence="7">Rhodanese domain-containing protein</fullName>
    </recommendedName>
</protein>
<keyword evidence="3" id="KW-0949">S-adenosyl-L-methionine</keyword>
<dbReference type="GO" id="GO:0008168">
    <property type="term" value="F:methyltransferase activity"/>
    <property type="evidence" value="ECO:0007669"/>
    <property type="project" value="UniProtKB-KW"/>
</dbReference>
<dbReference type="InterPro" id="IPR036873">
    <property type="entry name" value="Rhodanese-like_dom_sf"/>
</dbReference>
<dbReference type="EMBL" id="JABMIG020000023">
    <property type="protein sequence ID" value="KAL3801958.1"/>
    <property type="molecule type" value="Genomic_DNA"/>
</dbReference>
<comment type="similarity">
    <text evidence="4">Belongs to the class I-like SAM-binding methyltransferase superfamily. Cation-dependent O-methyltransferase family.</text>
</comment>
<dbReference type="InterPro" id="IPR001763">
    <property type="entry name" value="Rhodanese-like_dom"/>
</dbReference>
<dbReference type="InterPro" id="IPR002935">
    <property type="entry name" value="SAM_O-MeTrfase"/>
</dbReference>
<evidence type="ECO:0000256" key="3">
    <source>
        <dbReference type="ARBA" id="ARBA00022691"/>
    </source>
</evidence>
<dbReference type="InterPro" id="IPR040503">
    <property type="entry name" value="TRHO_N"/>
</dbReference>
<name>A0ABD3QP96_9STRA</name>
<gene>
    <name evidence="8" type="ORF">HJC23_010302</name>
</gene>
<keyword evidence="5" id="KW-0175">Coiled coil</keyword>
<evidence type="ECO:0000313" key="9">
    <source>
        <dbReference type="Proteomes" id="UP001516023"/>
    </source>
</evidence>
<feature type="compositionally biased region" description="Acidic residues" evidence="6">
    <location>
        <begin position="917"/>
        <end position="927"/>
    </location>
</feature>
<dbReference type="PROSITE" id="PS50206">
    <property type="entry name" value="RHODANESE_3"/>
    <property type="match status" value="1"/>
</dbReference>
<dbReference type="Gene3D" id="3.40.50.150">
    <property type="entry name" value="Vaccinia Virus protein VP39"/>
    <property type="match status" value="1"/>
</dbReference>
<dbReference type="InterPro" id="IPR029063">
    <property type="entry name" value="SAM-dependent_MTases_sf"/>
</dbReference>
<dbReference type="Pfam" id="PF12368">
    <property type="entry name" value="Rhodanese_C"/>
    <property type="match status" value="1"/>
</dbReference>
<evidence type="ECO:0000256" key="6">
    <source>
        <dbReference type="SAM" id="MobiDB-lite"/>
    </source>
</evidence>
<organism evidence="8 9">
    <name type="scientific">Cyclotella cryptica</name>
    <dbReference type="NCBI Taxonomy" id="29204"/>
    <lineage>
        <taxon>Eukaryota</taxon>
        <taxon>Sar</taxon>
        <taxon>Stramenopiles</taxon>
        <taxon>Ochrophyta</taxon>
        <taxon>Bacillariophyta</taxon>
        <taxon>Coscinodiscophyceae</taxon>
        <taxon>Thalassiosirophycidae</taxon>
        <taxon>Stephanodiscales</taxon>
        <taxon>Stephanodiscaceae</taxon>
        <taxon>Cyclotella</taxon>
    </lineage>
</organism>
<comment type="caution">
    <text evidence="8">The sequence shown here is derived from an EMBL/GenBank/DDBJ whole genome shotgun (WGS) entry which is preliminary data.</text>
</comment>
<evidence type="ECO:0000259" key="7">
    <source>
        <dbReference type="PROSITE" id="PS50206"/>
    </source>
</evidence>
<keyword evidence="9" id="KW-1185">Reference proteome</keyword>
<accession>A0ABD3QP96</accession>
<dbReference type="GO" id="GO:0032259">
    <property type="term" value="P:methylation"/>
    <property type="evidence" value="ECO:0007669"/>
    <property type="project" value="UniProtKB-KW"/>
</dbReference>
<evidence type="ECO:0000256" key="1">
    <source>
        <dbReference type="ARBA" id="ARBA00022603"/>
    </source>
</evidence>
<dbReference type="AlphaFoldDB" id="A0ABD3QP96"/>
<sequence>MNTSMGRSSHFVKRNAIRVLNSKDGCGFRRGCSYRWKSITDGRSAAFLSGVDRFHGPHPYVRSSLVKHPLFASNNATPSSTASYHATANQQIVARRNEINRQKREARQKALEKDRERNLKLRHLFSEEVQQRHANDGDTGIGNDVPPMFAVKVVTCRTLRAELKMNGREKRGRMFVERPTFFGENTMKSIDDEEDANNYACMSVKALKQTIHEFFRRLKKSTYVLSASLPVLDQEGNVLMYDDDDSEDEDRQMLGMWPLDTDEDVQNAFFEAEQFFLHHQKQQQHDEMSAMKRPTLIIHVTKDPNAPLPPPPPPYLENLPDPNASPTMTMLSFYAFPPNDGIVDPNSTADQLKRLWRPFRALGRVYVANEGVNAQMAVPTNVLPNFLKCCTVPSDQGGELSHVLGSYMENGINIDPIPVPMDEFRQNPAFRNLHIRVRSQIVADGFDKPLDWQSAGYDMPPLEWHAKLKEARDKARAVQSKGDTSSADPLPIVFDCRNGYETQVGKFELAEPLQTENFRDSWDVLRERLKDTPKDTPIMTYCTGGIRCVKVNAYLTQELEFTNVSRLAGGIIGYDRTLNEQAPTEEAMFKGVNYVFDGRMGRRITDDQLGTCFTCGSKTHLITNCKNENCHKRMVQCENCRDSFFGTCSEGCKTRVVNSRAAPDSESNANQVQKSKGPDIQYTNLGDYSSGHSSPTPPLLYEIELNTAAFMPTGAHMVSGAMQGRFLTMLASMTREGRILEIGTFTGYATACFLEGAAIAGKLSGFQRIGTRDEGPYVLSLERDRRALGVAAAHLKVMSEHGMNDQAAGHAAELRATDSGVGDFDAESVTVEYNNMASCELLRVSDALATLEEMASGSSSTSAAPFDIAFVDADKTRLTEYVDALVSGNNLLKKGGLIVVDNVLWKGLVLDASGVVDDSDSSDDEYSPEAGQSSLKNERDILRKNRRARKLANKMHRFNSAVVQDDRVEVLMMPIRDGLSLIRKL</sequence>